<feature type="domain" description="N-acetyltransferase" evidence="4">
    <location>
        <begin position="34"/>
        <end position="181"/>
    </location>
</feature>
<evidence type="ECO:0000256" key="1">
    <source>
        <dbReference type="ARBA" id="ARBA00009342"/>
    </source>
</evidence>
<dbReference type="DNASU" id="43726"/>
<dbReference type="RefSeq" id="NP_651877.1">
    <property type="nucleotide sequence ID" value="NM_143620.2"/>
</dbReference>
<dbReference type="Proteomes" id="UP000000803">
    <property type="component" value="Chromosome 3R"/>
</dbReference>
<reference evidence="5 7" key="5">
    <citation type="journal article" date="2002" name="Genome Biol.">
        <title>Heterochromatic sequences in a Drosophila whole-genome shotgun assembly.</title>
        <authorList>
            <person name="Hoskins R.A."/>
            <person name="Smith C.D."/>
            <person name="Carlson J.W."/>
            <person name="Carvalho A.B."/>
            <person name="Halpern A."/>
            <person name="Kaminker J.S."/>
            <person name="Kennedy C."/>
            <person name="Mungall C.J."/>
            <person name="Sullivan B.A."/>
            <person name="Sutton G.G."/>
            <person name="Yasuhara J.C."/>
            <person name="Wakimoto B.T."/>
            <person name="Myers E.W."/>
            <person name="Celniker S.E."/>
            <person name="Rubin G.M."/>
            <person name="Karpen G.H."/>
        </authorList>
    </citation>
    <scope>NUCLEOTIDE SEQUENCE [LARGE SCALE GENOMIC DNA]</scope>
    <source>
        <strain evidence="7">Berkeley</strain>
    </source>
</reference>
<name>A0A0B4KHX9_DROME</name>
<dbReference type="AlphaFoldDB" id="A0A0B4KHX9"/>
<dbReference type="InterPro" id="IPR000182">
    <property type="entry name" value="GNAT_dom"/>
</dbReference>
<dbReference type="EC" id="2.3.1.255" evidence="5"/>
<dbReference type="PhylomeDB" id="A0A0B4KHX9"/>
<reference evidence="5 7" key="2">
    <citation type="journal article" date="2002" name="Genome Biol.">
        <title>Finishing a whole-genome shotgun: release 3 of the Drosophila melanogaster euchromatic genome sequence.</title>
        <authorList>
            <person name="Celniker S.E."/>
            <person name="Wheeler D.A."/>
            <person name="Kronmiller B."/>
            <person name="Carlson J.W."/>
            <person name="Halpern A."/>
            <person name="Patel S."/>
            <person name="Adams M."/>
            <person name="Champe M."/>
            <person name="Dugan S.P."/>
            <person name="Frise E."/>
            <person name="Hodgson A."/>
            <person name="George R.A."/>
            <person name="Hoskins R.A."/>
            <person name="Laverty T."/>
            <person name="Muzny D.M."/>
            <person name="Nelson C.R."/>
            <person name="Pacleb J.M."/>
            <person name="Park S."/>
            <person name="Pfeiffer B.D."/>
            <person name="Richards S."/>
            <person name="Sodergren E.J."/>
            <person name="Svirskas R."/>
            <person name="Tabor P.E."/>
            <person name="Wan K."/>
            <person name="Stapleton M."/>
            <person name="Sutton G.G."/>
            <person name="Venter C."/>
            <person name="Weinstock G."/>
            <person name="Scherer S.E."/>
            <person name="Myers E.W."/>
            <person name="Gibbs R.A."/>
            <person name="Rubin G.M."/>
        </authorList>
    </citation>
    <scope>NUCLEOTIDE SEQUENCE [LARGE SCALE GENOMIC DNA]</scope>
    <source>
        <strain evidence="7">Berkeley</strain>
    </source>
</reference>
<evidence type="ECO:0000313" key="5">
    <source>
        <dbReference type="EMBL" id="AGB96526.1"/>
    </source>
</evidence>
<dbReference type="ExpressionAtlas" id="A0A0B4KHX9">
    <property type="expression patterns" value="baseline and differential"/>
</dbReference>
<dbReference type="CTD" id="43726"/>
<dbReference type="OMA" id="WHVPRYH"/>
<proteinExistence type="inferred from homology"/>
<dbReference type="SMR" id="A0A0B4KHX9"/>
<keyword evidence="3 5" id="KW-0012">Acyltransferase</keyword>
<dbReference type="Bgee" id="FBgn0039859">
    <property type="expression patterns" value="Expressed in adult anterior midgut class II enteroendocrine cell in adult midgut (Drosophila) and 33 other cell types or tissues"/>
</dbReference>
<dbReference type="InterPro" id="IPR016181">
    <property type="entry name" value="Acyl_CoA_acyltransferase"/>
</dbReference>
<reference evidence="5 7" key="10">
    <citation type="journal article" date="2015" name="G3 (Bethesda)">
        <title>Gene Model Annotations for Drosophila melanogaster: The Rule-Benders.</title>
        <authorList>
            <consortium name="FlyBase Consortium"/>
            <person name="Crosby M.A."/>
            <person name="Gramates L.S."/>
            <person name="Dos Santos G."/>
            <person name="Matthews B.B."/>
            <person name="St Pierre S.E."/>
            <person name="Zhou P."/>
            <person name="Schroeder A.J."/>
            <person name="Falls K."/>
            <person name="Emmert D.B."/>
            <person name="Russo S.M."/>
            <person name="Gelbart W.M."/>
            <person name="null"/>
        </authorList>
    </citation>
    <scope>NUCLEOTIDE SEQUENCE [LARGE SCALE GENOMIC DNA]</scope>
    <source>
        <strain evidence="7">Berkeley</strain>
    </source>
</reference>
<dbReference type="EC" id="2.3.1.-" evidence="5"/>
<keyword evidence="7" id="KW-1185">Reference proteome</keyword>
<dbReference type="VEuPathDB" id="VectorBase:FBgn0039859"/>
<dbReference type="PANTHER" id="PTHR13256:SF16">
    <property type="entry name" value="ALPHA_BETA-TUBULIN-N-ACETYLTRANSFERASE 9"/>
    <property type="match status" value="1"/>
</dbReference>
<dbReference type="FunFam" id="3.40.630.30:FF:000132">
    <property type="entry name" value="N-acetyltransferase 9-like protein"/>
    <property type="match status" value="1"/>
</dbReference>
<dbReference type="AGR" id="FB:FBgn0039859"/>
<evidence type="ECO:0000259" key="4">
    <source>
        <dbReference type="PROSITE" id="PS51186"/>
    </source>
</evidence>
<dbReference type="Gene3D" id="3.40.630.30">
    <property type="match status" value="1"/>
</dbReference>
<protein>
    <submittedName>
        <fullName evidence="5">Microtubule-associated Nat9, isoform B</fullName>
        <ecNumber evidence="5">2.3.1.-</ecNumber>
        <ecNumber evidence="5">2.3.1.255</ecNumber>
    </submittedName>
</protein>
<dbReference type="PANTHER" id="PTHR13256">
    <property type="entry name" value="N-ACETYLTRANSFERASE 9"/>
    <property type="match status" value="1"/>
</dbReference>
<dbReference type="KEGG" id="dme:Dmel_CG11539"/>
<dbReference type="RefSeq" id="NP_001263148.1">
    <property type="nucleotide sequence ID" value="NM_001276219.1"/>
</dbReference>
<organism evidence="5 7">
    <name type="scientific">Drosophila melanogaster</name>
    <name type="common">Fruit fly</name>
    <dbReference type="NCBI Taxonomy" id="7227"/>
    <lineage>
        <taxon>Eukaryota</taxon>
        <taxon>Metazoa</taxon>
        <taxon>Ecdysozoa</taxon>
        <taxon>Arthropoda</taxon>
        <taxon>Hexapoda</taxon>
        <taxon>Insecta</taxon>
        <taxon>Pterygota</taxon>
        <taxon>Neoptera</taxon>
        <taxon>Endopterygota</taxon>
        <taxon>Diptera</taxon>
        <taxon>Brachycera</taxon>
        <taxon>Muscomorpha</taxon>
        <taxon>Ephydroidea</taxon>
        <taxon>Drosophilidae</taxon>
        <taxon>Drosophila</taxon>
        <taxon>Sophophora</taxon>
    </lineage>
</organism>
<dbReference type="EMBL" id="AE014297">
    <property type="protein sequence ID" value="AGB96526.1"/>
    <property type="molecule type" value="Genomic_DNA"/>
</dbReference>
<reference evidence="5 7" key="6">
    <citation type="journal article" date="2005" name="PLoS Comput. Biol.">
        <title>Combined evidence annotation of transposable elements in genome sequences.</title>
        <authorList>
            <person name="Quesneville H."/>
            <person name="Bergman C.M."/>
            <person name="Andrieu O."/>
            <person name="Autard D."/>
            <person name="Nouaud D."/>
            <person name="Ashburner M."/>
            <person name="Anxolabehere D."/>
        </authorList>
    </citation>
    <scope>NUCLEOTIDE SEQUENCE [LARGE SCALE GENOMIC DNA]</scope>
    <source>
        <strain evidence="7">Berkeley</strain>
    </source>
</reference>
<dbReference type="PROSITE" id="PS51186">
    <property type="entry name" value="GNAT"/>
    <property type="match status" value="1"/>
</dbReference>
<reference evidence="5 7" key="3">
    <citation type="journal article" date="2002" name="Genome Biol.">
        <title>Annotation of the Drosophila melanogaster euchromatic genome: a systematic review.</title>
        <authorList>
            <person name="Misra S."/>
            <person name="Crosby M.A."/>
            <person name="Mungall C.J."/>
            <person name="Matthews B.B."/>
            <person name="Campbell K.S."/>
            <person name="Hradecky P."/>
            <person name="Huang Y."/>
            <person name="Kaminker J.S."/>
            <person name="Millburn G.H."/>
            <person name="Prochnik S.E."/>
            <person name="Smith C.D."/>
            <person name="Tupy J.L."/>
            <person name="Whitfied E.J."/>
            <person name="Bayraktaroglu L."/>
            <person name="Berman B.P."/>
            <person name="Bettencourt B.R."/>
            <person name="Celniker S.E."/>
            <person name="de Grey A.D."/>
            <person name="Drysdale R.A."/>
            <person name="Harris N.L."/>
            <person name="Richter J."/>
            <person name="Russo S."/>
            <person name="Schroeder A.J."/>
            <person name="Shu S.Q."/>
            <person name="Stapleton M."/>
            <person name="Yamada C."/>
            <person name="Ashburner M."/>
            <person name="Gelbart W.M."/>
            <person name="Rubin G.M."/>
            <person name="Lewis S.E."/>
        </authorList>
    </citation>
    <scope>GENOME REANNOTATION</scope>
    <source>
        <strain evidence="7">Berkeley</strain>
    </source>
</reference>
<sequence length="200" mass="23629">MHLNENTKILGHRVILVPYEARHVPKYHEWMSNETLRELTASEELTLEEEHEMQRSWREDSDKLTFIVLDAETYSRDQDEIAAMVGDTNLFLHQDPDSQIPTAEAEIMIAEPYARGKGFGREAMLLMLKYAQSQPQLKLDKFEVKIDMDNAASLHLFKSFMFVETRRVEIFHEVTLERPITPDWINWLDQQVDLRMQCYQ</sequence>
<keyword evidence="2 5" id="KW-0808">Transferase</keyword>
<dbReference type="GeneID" id="43726"/>
<evidence type="ECO:0000313" key="7">
    <source>
        <dbReference type="Proteomes" id="UP000000803"/>
    </source>
</evidence>
<reference evidence="5 7" key="1">
    <citation type="journal article" date="2000" name="Science">
        <title>The genome sequence of Drosophila melanogaster.</title>
        <authorList>
            <person name="Adams M.D."/>
            <person name="Celniker S.E."/>
            <person name="Holt R.A."/>
            <person name="Evans C.A."/>
            <person name="Gocayne J.D."/>
            <person name="Amanatides P.G."/>
            <person name="Scherer S.E."/>
            <person name="Li P.W."/>
            <person name="Hoskins R.A."/>
            <person name="Galle R.F."/>
            <person name="George R.A."/>
            <person name="Lewis S.E."/>
            <person name="Richards S."/>
            <person name="Ashburner M."/>
            <person name="Henderson S.N."/>
            <person name="Sutton G.G."/>
            <person name="Wortman J.R."/>
            <person name="Yandell M.D."/>
            <person name="Zhang Q."/>
            <person name="Chen L.X."/>
            <person name="Brandon R.C."/>
            <person name="Rogers Y.H."/>
            <person name="Blazej R.G."/>
            <person name="Champe M."/>
            <person name="Pfeiffer B.D."/>
            <person name="Wan K.H."/>
            <person name="Doyle C."/>
            <person name="Baxter E.G."/>
            <person name="Helt G."/>
            <person name="Nelson C.R."/>
            <person name="Gabor G.L."/>
            <person name="Abril J.F."/>
            <person name="Agbayani A."/>
            <person name="An H.J."/>
            <person name="Andrews-Pfannkoch C."/>
            <person name="Baldwin D."/>
            <person name="Ballew R.M."/>
            <person name="Basu A."/>
            <person name="Baxendale J."/>
            <person name="Bayraktaroglu L."/>
            <person name="Beasley E.M."/>
            <person name="Beeson K.Y."/>
            <person name="Benos P.V."/>
            <person name="Berman B.P."/>
            <person name="Bhandari D."/>
            <person name="Bolshakov S."/>
            <person name="Borkova D."/>
            <person name="Botchan M.R."/>
            <person name="Bouck J."/>
            <person name="Brokstein P."/>
            <person name="Brottier P."/>
            <person name="Burtis K.C."/>
            <person name="Busam D.A."/>
            <person name="Butler H."/>
            <person name="Cadieu E."/>
            <person name="Center A."/>
            <person name="Chandra I."/>
            <person name="Cherry J.M."/>
            <person name="Cawley S."/>
            <person name="Dahlke C."/>
            <person name="Davenport L.B."/>
            <person name="Davies P."/>
            <person name="de Pablos B."/>
            <person name="Delcher A."/>
            <person name="Deng Z."/>
            <person name="Mays A.D."/>
            <person name="Dew I."/>
            <person name="Dietz S.M."/>
            <person name="Dodson K."/>
            <person name="Doup L.E."/>
            <person name="Downes M."/>
            <person name="Dugan-Rocha S."/>
            <person name="Dunkov B.C."/>
            <person name="Dunn P."/>
            <person name="Durbin K.J."/>
            <person name="Evangelista C.C."/>
            <person name="Ferraz C."/>
            <person name="Ferriera S."/>
            <person name="Fleischmann W."/>
            <person name="Fosler C."/>
            <person name="Gabrielian A.E."/>
            <person name="Garg N.S."/>
            <person name="Gelbart W.M."/>
            <person name="Glasser K."/>
            <person name="Glodek A."/>
            <person name="Gong F."/>
            <person name="Gorrell J.H."/>
            <person name="Gu Z."/>
            <person name="Guan P."/>
            <person name="Harris M."/>
            <person name="Harris N.L."/>
            <person name="Harvey D."/>
            <person name="Heiman T.J."/>
            <person name="Hernandez J.R."/>
            <person name="Houck J."/>
            <person name="Hostin D."/>
            <person name="Houston K.A."/>
            <person name="Howland T.J."/>
            <person name="Wei M.H."/>
            <person name="Ibegwam C."/>
            <person name="Jalali M."/>
            <person name="Kalush F."/>
            <person name="Karpen G.H."/>
            <person name="Ke Z."/>
            <person name="Kennison J.A."/>
            <person name="Ketchum K.A."/>
            <person name="Kimmel B.E."/>
            <person name="Kodira C.D."/>
            <person name="Kraft C."/>
            <person name="Kravitz S."/>
            <person name="Kulp D."/>
            <person name="Lai Z."/>
            <person name="Lasko P."/>
            <person name="Lei Y."/>
            <person name="Levitsky A.A."/>
            <person name="Li J."/>
            <person name="Li Z."/>
            <person name="Liang Y."/>
            <person name="Lin X."/>
            <person name="Liu X."/>
            <person name="Mattei B."/>
            <person name="McIntosh T.C."/>
            <person name="McLeod M.P."/>
            <person name="McPherson D."/>
            <person name="Merkulov G."/>
            <person name="Milshina N.V."/>
            <person name="Mobarry C."/>
            <person name="Morris J."/>
            <person name="Moshrefi A."/>
            <person name="Mount S.M."/>
            <person name="Moy M."/>
            <person name="Murphy B."/>
            <person name="Murphy L."/>
            <person name="Muzny D.M."/>
            <person name="Nelson D.L."/>
            <person name="Nelson D.R."/>
            <person name="Nelson K.A."/>
            <person name="Nixon K."/>
            <person name="Nusskern D.R."/>
            <person name="Pacleb J.M."/>
            <person name="Palazzolo M."/>
            <person name="Pittman G.S."/>
            <person name="Pan S."/>
            <person name="Pollard J."/>
            <person name="Puri V."/>
            <person name="Reese M.G."/>
            <person name="Reinert K."/>
            <person name="Remington K."/>
            <person name="Saunders R.D."/>
            <person name="Scheeler F."/>
            <person name="Shen H."/>
            <person name="Shue B.C."/>
            <person name="Siden-Kiamos I."/>
            <person name="Simpson M."/>
            <person name="Skupski M.P."/>
            <person name="Smith T."/>
            <person name="Spier E."/>
            <person name="Spradling A.C."/>
            <person name="Stapleton M."/>
            <person name="Strong R."/>
            <person name="Sun E."/>
            <person name="Svirskas R."/>
            <person name="Tector C."/>
            <person name="Turner R."/>
            <person name="Venter E."/>
            <person name="Wang A.H."/>
            <person name="Wang X."/>
            <person name="Wang Z.Y."/>
            <person name="Wassarman D.A."/>
            <person name="Weinstock G.M."/>
            <person name="Weissenbach J."/>
            <person name="Williams S.M."/>
            <person name="WoodageT"/>
            <person name="Worley K.C."/>
            <person name="Wu D."/>
            <person name="Yang S."/>
            <person name="Yao Q.A."/>
            <person name="Ye J."/>
            <person name="Yeh R.F."/>
            <person name="Zaveri J.S."/>
            <person name="Zhan M."/>
            <person name="Zhang G."/>
            <person name="Zhao Q."/>
            <person name="Zheng L."/>
            <person name="Zheng X.H."/>
            <person name="Zhong F.N."/>
            <person name="Zhong W."/>
            <person name="Zhou X."/>
            <person name="Zhu S."/>
            <person name="Zhu X."/>
            <person name="Smith H.O."/>
            <person name="Gibbs R.A."/>
            <person name="Myers E.W."/>
            <person name="Rubin G.M."/>
            <person name="Venter J.C."/>
        </authorList>
    </citation>
    <scope>NUCLEOTIDE SEQUENCE [LARGE SCALE GENOMIC DNA]</scope>
    <source>
        <strain evidence="7">Berkeley</strain>
    </source>
</reference>
<dbReference type="SUPFAM" id="SSF55729">
    <property type="entry name" value="Acyl-CoA N-acyltransferases (Nat)"/>
    <property type="match status" value="1"/>
</dbReference>
<evidence type="ECO:0000256" key="3">
    <source>
        <dbReference type="ARBA" id="ARBA00023315"/>
    </source>
</evidence>
<gene>
    <name evidence="5 6" type="primary">Mnat9</name>
    <name evidence="5" type="synonym">Dmel\CG11539</name>
    <name evidence="5" type="synonym">NAT9</name>
    <name evidence="5 6" type="ORF">CG11539</name>
    <name evidence="5" type="ORF">Dmel_CG11539</name>
</gene>
<reference evidence="5 7" key="11">
    <citation type="journal article" date="2015" name="Genome Res.">
        <title>The Release 6 reference sequence of the Drosophila melanogaster genome.</title>
        <authorList>
            <person name="Hoskins R.A."/>
            <person name="Carlson J.W."/>
            <person name="Wan K.H."/>
            <person name="Park S."/>
            <person name="Mendez I."/>
            <person name="Galle S.E."/>
            <person name="Booth B.W."/>
            <person name="Pfeiffer B.D."/>
            <person name="George R.A."/>
            <person name="Svirskas R."/>
            <person name="Krzywinski M."/>
            <person name="Schein J."/>
            <person name="Accardo M.C."/>
            <person name="Damia E."/>
            <person name="Messina G."/>
            <person name="Mendez-Lago M."/>
            <person name="de Pablos B."/>
            <person name="Demakova O.V."/>
            <person name="Andreyeva E.N."/>
            <person name="Boldyreva L.V."/>
            <person name="Marra M."/>
            <person name="Carvalho A.B."/>
            <person name="Dimitri P."/>
            <person name="Villasante A."/>
            <person name="Zhimulev I.F."/>
            <person name="Rubin G.M."/>
            <person name="Karpen G.H."/>
            <person name="Celniker S.E."/>
        </authorList>
    </citation>
    <scope>NUCLEOTIDE SEQUENCE [LARGE SCALE GENOMIC DNA]</scope>
    <source>
        <strain evidence="7">Berkeley</strain>
    </source>
</reference>
<reference evidence="5 7" key="8">
    <citation type="journal article" date="2007" name="Science">
        <title>Sequence finishing and mapping of Drosophila melanogaster heterochromatin.</title>
        <authorList>
            <person name="Hoskins R.A."/>
            <person name="Carlson J.W."/>
            <person name="Kennedy C."/>
            <person name="Acevedo D."/>
            <person name="Evans-Holm M."/>
            <person name="Frise E."/>
            <person name="Wan K.H."/>
            <person name="Park S."/>
            <person name="Mendez-Lago M."/>
            <person name="Rossi F."/>
            <person name="Villasante A."/>
            <person name="Dimitri P."/>
            <person name="Karpen G.H."/>
            <person name="Celniker S.E."/>
        </authorList>
    </citation>
    <scope>NUCLEOTIDE SEQUENCE [LARGE SCALE GENOMIC DNA]</scope>
    <source>
        <strain evidence="7">Berkeley</strain>
    </source>
</reference>
<dbReference type="InterPro" id="IPR039135">
    <property type="entry name" value="NAT9-like"/>
</dbReference>
<dbReference type="Pfam" id="PF13302">
    <property type="entry name" value="Acetyltransf_3"/>
    <property type="match status" value="1"/>
</dbReference>
<dbReference type="GO" id="GO:0004596">
    <property type="term" value="F:protein-N-terminal amino-acid acetyltransferase activity"/>
    <property type="evidence" value="ECO:0007669"/>
    <property type="project" value="UniProtKB-EC"/>
</dbReference>
<evidence type="ECO:0000256" key="2">
    <source>
        <dbReference type="ARBA" id="ARBA00022679"/>
    </source>
</evidence>
<reference evidence="5 7" key="4">
    <citation type="journal article" date="2002" name="Genome Biol.">
        <title>The transposable elements of the Drosophila melanogaster euchromatin: a genomics perspective.</title>
        <authorList>
            <person name="Kaminker J.S."/>
            <person name="Bergman C.M."/>
            <person name="Kronmiller B."/>
            <person name="Carlson J."/>
            <person name="Svirskas R."/>
            <person name="Patel S."/>
            <person name="Frise E."/>
            <person name="Wheeler D.A."/>
            <person name="Lewis S.E."/>
            <person name="Rubin G.M."/>
            <person name="Ashburner M."/>
            <person name="Celniker S.E."/>
        </authorList>
    </citation>
    <scope>NUCLEOTIDE SEQUENCE [LARGE SCALE GENOMIC DNA]</scope>
    <source>
        <strain evidence="7">Berkeley</strain>
    </source>
</reference>
<dbReference type="BioGRID-ORCS" id="43726">
    <property type="hits" value="0 hits in 1 CRISPR screen"/>
</dbReference>
<accession>A0A0B4KHX9</accession>
<reference evidence="5 7" key="9">
    <citation type="journal article" date="2015" name="G3 (Bethesda)">
        <title>Gene Model Annotations for Drosophila melanogaster: Impact of High-Throughput Data.</title>
        <authorList>
            <consortium name="FlyBase Consortium"/>
            <person name="Matthews B.B."/>
            <person name="Dos Santos G."/>
            <person name="Crosby M.A."/>
            <person name="Emmert D.B."/>
            <person name="St Pierre S.E."/>
            <person name="Gramates L.S."/>
            <person name="Zhou P."/>
            <person name="Schroeder A.J."/>
            <person name="Falls K."/>
            <person name="Strelets V."/>
            <person name="Russo S.M."/>
            <person name="Gelbart W.M."/>
            <person name="null"/>
        </authorList>
    </citation>
    <scope>NUCLEOTIDE SEQUENCE [LARGE SCALE GENOMIC DNA]</scope>
    <source>
        <strain evidence="7">Berkeley</strain>
    </source>
</reference>
<evidence type="ECO:0000313" key="6">
    <source>
        <dbReference type="FlyBase" id="FBgn0039859"/>
    </source>
</evidence>
<reference evidence="5 7" key="7">
    <citation type="journal article" date="2007" name="Science">
        <title>The Release 5.1 annotation of Drosophila melanogaster heterochromatin.</title>
        <authorList>
            <person name="Smith C.D."/>
            <person name="Shu S."/>
            <person name="Mungall C.J."/>
            <person name="Karpen G.H."/>
        </authorList>
    </citation>
    <scope>NUCLEOTIDE SEQUENCE [LARGE SCALE GENOMIC DNA]</scope>
    <source>
        <strain evidence="7">Berkeley</strain>
    </source>
</reference>
<comment type="similarity">
    <text evidence="1">Belongs to the acetyltransferase family. GNAT subfamily.</text>
</comment>
<dbReference type="OrthoDB" id="5043642at2759"/>
<dbReference type="FlyBase" id="FBgn0039859">
    <property type="gene designation" value="Mnat9"/>
</dbReference>